<accession>A0A6M0SXS1</accession>
<evidence type="ECO:0000313" key="2">
    <source>
        <dbReference type="Proteomes" id="UP000473089"/>
    </source>
</evidence>
<evidence type="ECO:0000313" key="1">
    <source>
        <dbReference type="EMBL" id="NFA60307.1"/>
    </source>
</evidence>
<dbReference type="Proteomes" id="UP000473089">
    <property type="component" value="Unassembled WGS sequence"/>
</dbReference>
<organism evidence="1 2">
    <name type="scientific">Clostridium botulinum</name>
    <dbReference type="NCBI Taxonomy" id="1491"/>
    <lineage>
        <taxon>Bacteria</taxon>
        <taxon>Bacillati</taxon>
        <taxon>Bacillota</taxon>
        <taxon>Clostridia</taxon>
        <taxon>Eubacteriales</taxon>
        <taxon>Clostridiaceae</taxon>
        <taxon>Clostridium</taxon>
    </lineage>
</organism>
<proteinExistence type="predicted"/>
<protein>
    <submittedName>
        <fullName evidence="1">Uncharacterized protein</fullName>
    </submittedName>
</protein>
<dbReference type="AlphaFoldDB" id="A0A6M0SXS1"/>
<name>A0A6M0SXS1_CLOBO</name>
<reference evidence="1 2" key="1">
    <citation type="submission" date="2019-02" db="EMBL/GenBank/DDBJ databases">
        <title>Genome sequencing of Clostridium botulinum clinical isolates.</title>
        <authorList>
            <person name="Brunt J."/>
            <person name="Van Vliet A.H.M."/>
            <person name="Stringer S.C."/>
            <person name="Grant K.A."/>
            <person name="Carter A.C."/>
            <person name="Peck M.W."/>
        </authorList>
    </citation>
    <scope>NUCLEOTIDE SEQUENCE [LARGE SCALE GENOMIC DNA]</scope>
    <source>
        <strain evidence="1 2">R1125/03</strain>
    </source>
</reference>
<sequence length="152" mass="16500">MSKSPEEKMENKEVVNINSFTISEFCNADEGSSFIRFKPCEICKRTILDPINVADTSRLLQVNVALRNVCIGKELTVGCILIDRSGEVLAFKSQTFTVNGNGGGCGCSDGTGGSSPCVNTSRRFSFILPTIDLCSSMDLKVKIIANYTRPCN</sequence>
<comment type="caution">
    <text evidence="1">The sequence shown here is derived from an EMBL/GenBank/DDBJ whole genome shotgun (WGS) entry which is preliminary data.</text>
</comment>
<dbReference type="EMBL" id="SGJP01000013">
    <property type="protein sequence ID" value="NFA60307.1"/>
    <property type="molecule type" value="Genomic_DNA"/>
</dbReference>
<gene>
    <name evidence="1" type="ORF">EXM42_07840</name>
</gene>